<evidence type="ECO:0000313" key="2">
    <source>
        <dbReference type="EMBL" id="MBW4466845.1"/>
    </source>
</evidence>
<dbReference type="PANTHER" id="PTHR33372:SF2">
    <property type="entry name" value="PROTEIN CHAPERONE-LIKE PROTEIN OF POR1, CHLOROPLASTIC"/>
    <property type="match status" value="1"/>
</dbReference>
<proteinExistence type="predicted"/>
<dbReference type="EMBL" id="JAHHHV010000071">
    <property type="protein sequence ID" value="MBW4466845.1"/>
    <property type="molecule type" value="Genomic_DNA"/>
</dbReference>
<name>A0A951U5P9_9CYAN</name>
<feature type="transmembrane region" description="Helical" evidence="1">
    <location>
        <begin position="150"/>
        <end position="171"/>
    </location>
</feature>
<dbReference type="Proteomes" id="UP000707356">
    <property type="component" value="Unassembled WGS sequence"/>
</dbReference>
<keyword evidence="1" id="KW-0812">Transmembrane</keyword>
<dbReference type="AlphaFoldDB" id="A0A951U5P9"/>
<keyword evidence="1" id="KW-1133">Transmembrane helix</keyword>
<organism evidence="2 3">
    <name type="scientific">Pegethrix bostrychoides GSE-TBD4-15B</name>
    <dbReference type="NCBI Taxonomy" id="2839662"/>
    <lineage>
        <taxon>Bacteria</taxon>
        <taxon>Bacillati</taxon>
        <taxon>Cyanobacteriota</taxon>
        <taxon>Cyanophyceae</taxon>
        <taxon>Oculatellales</taxon>
        <taxon>Oculatellaceae</taxon>
        <taxon>Pegethrix</taxon>
    </lineage>
</organism>
<dbReference type="Pfam" id="PF11833">
    <property type="entry name" value="CPP1-like"/>
    <property type="match status" value="1"/>
</dbReference>
<keyword evidence="1" id="KW-0472">Membrane</keyword>
<reference evidence="2" key="2">
    <citation type="journal article" date="2022" name="Microbiol. Resour. Announc.">
        <title>Metagenome Sequencing to Explore Phylogenomics of Terrestrial Cyanobacteria.</title>
        <authorList>
            <person name="Ward R.D."/>
            <person name="Stajich J.E."/>
            <person name="Johansen J.R."/>
            <person name="Huntemann M."/>
            <person name="Clum A."/>
            <person name="Foster B."/>
            <person name="Foster B."/>
            <person name="Roux S."/>
            <person name="Palaniappan K."/>
            <person name="Varghese N."/>
            <person name="Mukherjee S."/>
            <person name="Reddy T.B.K."/>
            <person name="Daum C."/>
            <person name="Copeland A."/>
            <person name="Chen I.A."/>
            <person name="Ivanova N.N."/>
            <person name="Kyrpides N.C."/>
            <person name="Shapiro N."/>
            <person name="Eloe-Fadrosh E.A."/>
            <person name="Pietrasiak N."/>
        </authorList>
    </citation>
    <scope>NUCLEOTIDE SEQUENCE</scope>
    <source>
        <strain evidence="2">GSE-TBD4-15B</strain>
    </source>
</reference>
<reference evidence="2" key="1">
    <citation type="submission" date="2021-05" db="EMBL/GenBank/DDBJ databases">
        <authorList>
            <person name="Pietrasiak N."/>
            <person name="Ward R."/>
            <person name="Stajich J.E."/>
            <person name="Kurbessoian T."/>
        </authorList>
    </citation>
    <scope>NUCLEOTIDE SEQUENCE</scope>
    <source>
        <strain evidence="2">GSE-TBD4-15B</strain>
    </source>
</reference>
<comment type="caution">
    <text evidence="2">The sequence shown here is derived from an EMBL/GenBank/DDBJ whole genome shotgun (WGS) entry which is preliminary data.</text>
</comment>
<evidence type="ECO:0000256" key="1">
    <source>
        <dbReference type="SAM" id="Phobius"/>
    </source>
</evidence>
<dbReference type="PANTHER" id="PTHR33372">
    <property type="match status" value="1"/>
</dbReference>
<evidence type="ECO:0000313" key="3">
    <source>
        <dbReference type="Proteomes" id="UP000707356"/>
    </source>
</evidence>
<sequence length="201" mass="22234">MSDNNPYEKLGLDENATFDEVQEARNRLLQEQAGDRKQTESIETAYESILMERLRLRQEGKIKVPDRIRFPERLAEPPPEFAPAPTGKTPEWLSRLVDQPSRADILLPAALFAGNGLLGIAAPALALALGVGCSLYFLNRKEHKFGRSLLLTLIGLVVGVVVGLQIGQLLTPQLAQISLPLESFAAFVTFLVLWLISSFLR</sequence>
<accession>A0A951U5P9</accession>
<feature type="transmembrane region" description="Helical" evidence="1">
    <location>
        <begin position="183"/>
        <end position="200"/>
    </location>
</feature>
<gene>
    <name evidence="2" type="ORF">KME07_15585</name>
</gene>
<dbReference type="InterPro" id="IPR021788">
    <property type="entry name" value="CPP1-like"/>
</dbReference>
<feature type="transmembrane region" description="Helical" evidence="1">
    <location>
        <begin position="105"/>
        <end position="138"/>
    </location>
</feature>
<protein>
    <submittedName>
        <fullName evidence="2">CPP1-like family protein</fullName>
    </submittedName>
</protein>